<organism evidence="2 3">
    <name type="scientific">Psophocarpus tetragonolobus</name>
    <name type="common">Winged bean</name>
    <name type="synonym">Dolichos tetragonolobus</name>
    <dbReference type="NCBI Taxonomy" id="3891"/>
    <lineage>
        <taxon>Eukaryota</taxon>
        <taxon>Viridiplantae</taxon>
        <taxon>Streptophyta</taxon>
        <taxon>Embryophyta</taxon>
        <taxon>Tracheophyta</taxon>
        <taxon>Spermatophyta</taxon>
        <taxon>Magnoliopsida</taxon>
        <taxon>eudicotyledons</taxon>
        <taxon>Gunneridae</taxon>
        <taxon>Pentapetalae</taxon>
        <taxon>rosids</taxon>
        <taxon>fabids</taxon>
        <taxon>Fabales</taxon>
        <taxon>Fabaceae</taxon>
        <taxon>Papilionoideae</taxon>
        <taxon>50 kb inversion clade</taxon>
        <taxon>NPAAA clade</taxon>
        <taxon>indigoferoid/millettioid clade</taxon>
        <taxon>Phaseoleae</taxon>
        <taxon>Psophocarpus</taxon>
    </lineage>
</organism>
<reference evidence="2 3" key="1">
    <citation type="submission" date="2024-01" db="EMBL/GenBank/DDBJ databases">
        <title>The genomes of 5 underutilized Papilionoideae crops provide insights into root nodulation and disease resistanc.</title>
        <authorList>
            <person name="Jiang F."/>
        </authorList>
    </citation>
    <scope>NUCLEOTIDE SEQUENCE [LARGE SCALE GENOMIC DNA]</scope>
    <source>
        <strain evidence="2">DUOXIRENSHENG_FW03</strain>
        <tissue evidence="2">Leaves</tissue>
    </source>
</reference>
<name>A0AAN9S856_PSOTE</name>
<sequence>MERTRANLVGPLVVHVLRKQVKFKILEAKIQRCWVKNGKVKIVDMSDDFFLVQFMAEEKSFVALADKGLEGSPFKRGSESVSSSVSEMEENVEPTLALEDMHIEDAEAS</sequence>
<comment type="caution">
    <text evidence="2">The sequence shown here is derived from an EMBL/GenBank/DDBJ whole genome shotgun (WGS) entry which is preliminary data.</text>
</comment>
<dbReference type="AlphaFoldDB" id="A0AAN9S856"/>
<protein>
    <recommendedName>
        <fullName evidence="4">DUF4283 domain-containing protein</fullName>
    </recommendedName>
</protein>
<feature type="region of interest" description="Disordered" evidence="1">
    <location>
        <begin position="73"/>
        <end position="92"/>
    </location>
</feature>
<evidence type="ECO:0000313" key="2">
    <source>
        <dbReference type="EMBL" id="KAK7391348.1"/>
    </source>
</evidence>
<proteinExistence type="predicted"/>
<accession>A0AAN9S856</accession>
<evidence type="ECO:0008006" key="4">
    <source>
        <dbReference type="Google" id="ProtNLM"/>
    </source>
</evidence>
<evidence type="ECO:0000313" key="3">
    <source>
        <dbReference type="Proteomes" id="UP001386955"/>
    </source>
</evidence>
<evidence type="ECO:0000256" key="1">
    <source>
        <dbReference type="SAM" id="MobiDB-lite"/>
    </source>
</evidence>
<dbReference type="Proteomes" id="UP001386955">
    <property type="component" value="Unassembled WGS sequence"/>
</dbReference>
<gene>
    <name evidence="2" type="ORF">VNO78_19763</name>
</gene>
<keyword evidence="3" id="KW-1185">Reference proteome</keyword>
<dbReference type="EMBL" id="JAYMYS010000005">
    <property type="protein sequence ID" value="KAK7391348.1"/>
    <property type="molecule type" value="Genomic_DNA"/>
</dbReference>